<dbReference type="AlphaFoldDB" id="A0A9W5Y5U8"/>
<name>A0A9W5Y5U8_9CLOT</name>
<accession>A0A9W5Y5U8</accession>
<comment type="caution">
    <text evidence="1">The sequence shown here is derived from an EMBL/GenBank/DDBJ whole genome shotgun (WGS) entry which is preliminary data.</text>
</comment>
<evidence type="ECO:0000313" key="2">
    <source>
        <dbReference type="Proteomes" id="UP001057868"/>
    </source>
</evidence>
<gene>
    <name evidence="1" type="ORF">CFOLD11_39220</name>
</gene>
<organism evidence="1 2">
    <name type="scientific">Clostridium folliculivorans</name>
    <dbReference type="NCBI Taxonomy" id="2886038"/>
    <lineage>
        <taxon>Bacteria</taxon>
        <taxon>Bacillati</taxon>
        <taxon>Bacillota</taxon>
        <taxon>Clostridia</taxon>
        <taxon>Eubacteriales</taxon>
        <taxon>Clostridiaceae</taxon>
        <taxon>Clostridium</taxon>
    </lineage>
</organism>
<reference evidence="1" key="1">
    <citation type="journal article" date="2023" name="Int. J. Syst. Evol. Microbiol.">
        <title>&lt;i&gt;Clostridium folliculivorans&lt;/i&gt; sp. nov., isolated from soil samples of an organic paddy in Japan.</title>
        <authorList>
            <person name="Tazawa J."/>
            <person name="Kobayashi H."/>
            <person name="Tanizawa Y."/>
            <person name="Uchino A."/>
            <person name="Tanaka F."/>
            <person name="Urashima Y."/>
            <person name="Miura S."/>
            <person name="Sakamoto M."/>
            <person name="Ohkuma M."/>
            <person name="Tohno M."/>
        </authorList>
    </citation>
    <scope>NUCLEOTIDE SEQUENCE</scope>
    <source>
        <strain evidence="1">D1-1</strain>
    </source>
</reference>
<proteinExistence type="predicted"/>
<protein>
    <submittedName>
        <fullName evidence="1">Uncharacterized protein</fullName>
    </submittedName>
</protein>
<dbReference type="EMBL" id="BQXY01000009">
    <property type="protein sequence ID" value="GKU27095.1"/>
    <property type="molecule type" value="Genomic_DNA"/>
</dbReference>
<evidence type="ECO:0000313" key="1">
    <source>
        <dbReference type="EMBL" id="GKU27095.1"/>
    </source>
</evidence>
<sequence length="64" mass="7287">MYNFIIDFIFSNSLLRNQQSFENSLMIEVMTKKIDVLTSIFFSVNEGIGLNLVSAGFYNTLGIQ</sequence>
<keyword evidence="2" id="KW-1185">Reference proteome</keyword>
<dbReference type="Proteomes" id="UP001057868">
    <property type="component" value="Unassembled WGS sequence"/>
</dbReference>